<organism evidence="1 2">
    <name type="scientific">Microcystis aeruginosa Ma_QC_Ch_20071001_S25D</name>
    <dbReference type="NCBI Taxonomy" id="2486250"/>
    <lineage>
        <taxon>Bacteria</taxon>
        <taxon>Bacillati</taxon>
        <taxon>Cyanobacteriota</taxon>
        <taxon>Cyanophyceae</taxon>
        <taxon>Oscillatoriophycideae</taxon>
        <taxon>Chroococcales</taxon>
        <taxon>Microcystaceae</taxon>
        <taxon>Microcystis</taxon>
    </lineage>
</organism>
<gene>
    <name evidence="1" type="ORF">EWV57_05965</name>
</gene>
<proteinExistence type="predicted"/>
<evidence type="ECO:0000313" key="2">
    <source>
        <dbReference type="Proteomes" id="UP000316958"/>
    </source>
</evidence>
<dbReference type="AlphaFoldDB" id="A0A552FZY2"/>
<sequence>MQYQDPDDRSIEDFKENLPIVQEEVGAIVPLPPSPLASLDGLIAKEQSAEKIRELLELRDIALRQKWQERRIEEAQKQQEYERLTQDKKERTITIASSGTIAIGLGIMYSTSPLVGTFVLLLGLATLLRIPFDELYDNFLEFFDKIYERLSSIFPPKS</sequence>
<accession>A0A552FZY2</accession>
<name>A0A552FZY2_MICAE</name>
<comment type="caution">
    <text evidence="1">The sequence shown here is derived from an EMBL/GenBank/DDBJ whole genome shotgun (WGS) entry which is preliminary data.</text>
</comment>
<dbReference type="Proteomes" id="UP000316958">
    <property type="component" value="Unassembled WGS sequence"/>
</dbReference>
<reference evidence="1 2" key="1">
    <citation type="submission" date="2019-01" db="EMBL/GenBank/DDBJ databases">
        <title>Coherence of Microcystis species and biogeography revealed through population genomics.</title>
        <authorList>
            <person name="Perez-Carrascal O.M."/>
            <person name="Terrat Y."/>
            <person name="Giani A."/>
            <person name="Fortin N."/>
            <person name="Tromas N."/>
            <person name="Shapiro B.J."/>
        </authorList>
    </citation>
    <scope>NUCLEOTIDE SEQUENCE [LARGE SCALE GENOMIC DNA]</scope>
    <source>
        <strain evidence="1">Ma_QC_Ch_20071001_S25D</strain>
    </source>
</reference>
<dbReference type="EMBL" id="SFBE01000104">
    <property type="protein sequence ID" value="TRU52187.1"/>
    <property type="molecule type" value="Genomic_DNA"/>
</dbReference>
<protein>
    <submittedName>
        <fullName evidence="1">Uncharacterized protein</fullName>
    </submittedName>
</protein>
<evidence type="ECO:0000313" key="1">
    <source>
        <dbReference type="EMBL" id="TRU52187.1"/>
    </source>
</evidence>